<accession>A0A137NWH6</accession>
<feature type="region of interest" description="Disordered" evidence="1">
    <location>
        <begin position="157"/>
        <end position="220"/>
    </location>
</feature>
<feature type="region of interest" description="Disordered" evidence="1">
    <location>
        <begin position="111"/>
        <end position="138"/>
    </location>
</feature>
<evidence type="ECO:0000313" key="3">
    <source>
        <dbReference type="EMBL" id="KXN67180.1"/>
    </source>
</evidence>
<dbReference type="PANTHER" id="PTHR15672">
    <property type="entry name" value="CAMP-REGULATED PHOSPHOPROTEIN 21 RELATED R3H DOMAIN CONTAINING PROTEIN"/>
    <property type="match status" value="1"/>
</dbReference>
<dbReference type="EMBL" id="KQ964654">
    <property type="protein sequence ID" value="KXN67180.1"/>
    <property type="molecule type" value="Genomic_DNA"/>
</dbReference>
<dbReference type="OrthoDB" id="278430at2759"/>
<reference evidence="3 4" key="1">
    <citation type="journal article" date="2015" name="Genome Biol. Evol.">
        <title>Phylogenomic analyses indicate that early fungi evolved digesting cell walls of algal ancestors of land plants.</title>
        <authorList>
            <person name="Chang Y."/>
            <person name="Wang S."/>
            <person name="Sekimoto S."/>
            <person name="Aerts A.L."/>
            <person name="Choi C."/>
            <person name="Clum A."/>
            <person name="LaButti K.M."/>
            <person name="Lindquist E.A."/>
            <person name="Yee Ngan C."/>
            <person name="Ohm R.A."/>
            <person name="Salamov A.A."/>
            <person name="Grigoriev I.V."/>
            <person name="Spatafora J.W."/>
            <person name="Berbee M.L."/>
        </authorList>
    </citation>
    <scope>NUCLEOTIDE SEQUENCE [LARGE SCALE GENOMIC DNA]</scope>
    <source>
        <strain evidence="3 4">NRRL 28638</strain>
    </source>
</reference>
<dbReference type="InterPro" id="IPR036867">
    <property type="entry name" value="R3H_dom_sf"/>
</dbReference>
<feature type="compositionally biased region" description="Basic and acidic residues" evidence="1">
    <location>
        <begin position="185"/>
        <end position="197"/>
    </location>
</feature>
<dbReference type="PANTHER" id="PTHR15672:SF8">
    <property type="entry name" value="PROTEIN ENCORE"/>
    <property type="match status" value="1"/>
</dbReference>
<feature type="compositionally biased region" description="Polar residues" evidence="1">
    <location>
        <begin position="210"/>
        <end position="220"/>
    </location>
</feature>
<gene>
    <name evidence="3" type="ORF">CONCODRAFT_10805</name>
</gene>
<dbReference type="InterPro" id="IPR051937">
    <property type="entry name" value="R3H_domain_containing"/>
</dbReference>
<dbReference type="STRING" id="796925.A0A137NWH6"/>
<dbReference type="Gene3D" id="3.30.1370.50">
    <property type="entry name" value="R3H-like domain"/>
    <property type="match status" value="1"/>
</dbReference>
<protein>
    <recommendedName>
        <fullName evidence="2">SUZ domain-containing protein</fullName>
    </recommendedName>
</protein>
<dbReference type="Pfam" id="PF12752">
    <property type="entry name" value="SUZ"/>
    <property type="match status" value="1"/>
</dbReference>
<dbReference type="GO" id="GO:0003676">
    <property type="term" value="F:nucleic acid binding"/>
    <property type="evidence" value="ECO:0007669"/>
    <property type="project" value="InterPro"/>
</dbReference>
<dbReference type="PROSITE" id="PS51673">
    <property type="entry name" value="SUZ"/>
    <property type="match status" value="1"/>
</dbReference>
<dbReference type="Proteomes" id="UP000070444">
    <property type="component" value="Unassembled WGS sequence"/>
</dbReference>
<feature type="domain" description="SUZ" evidence="2">
    <location>
        <begin position="81"/>
        <end position="158"/>
    </location>
</feature>
<evidence type="ECO:0000259" key="2">
    <source>
        <dbReference type="PROSITE" id="PS51673"/>
    </source>
</evidence>
<feature type="compositionally biased region" description="Polar residues" evidence="1">
    <location>
        <begin position="157"/>
        <end position="168"/>
    </location>
</feature>
<evidence type="ECO:0000313" key="4">
    <source>
        <dbReference type="Proteomes" id="UP000070444"/>
    </source>
</evidence>
<evidence type="ECO:0000256" key="1">
    <source>
        <dbReference type="SAM" id="MobiDB-lite"/>
    </source>
</evidence>
<organism evidence="3 4">
    <name type="scientific">Conidiobolus coronatus (strain ATCC 28846 / CBS 209.66 / NRRL 28638)</name>
    <name type="common">Delacroixia coronata</name>
    <dbReference type="NCBI Taxonomy" id="796925"/>
    <lineage>
        <taxon>Eukaryota</taxon>
        <taxon>Fungi</taxon>
        <taxon>Fungi incertae sedis</taxon>
        <taxon>Zoopagomycota</taxon>
        <taxon>Entomophthoromycotina</taxon>
        <taxon>Entomophthoromycetes</taxon>
        <taxon>Entomophthorales</taxon>
        <taxon>Ancylistaceae</taxon>
        <taxon>Conidiobolus</taxon>
    </lineage>
</organism>
<feature type="non-terminal residue" evidence="3">
    <location>
        <position position="220"/>
    </location>
</feature>
<name>A0A137NWH6_CONC2</name>
<dbReference type="InterPro" id="IPR024771">
    <property type="entry name" value="SUZ"/>
</dbReference>
<sequence length="220" mass="25044">MSKNYIPISIINNSTVPTTSDTEVYDEVILEGLQNVQQLVFKDLNSYHRLFVHRLAVNYKFSHPSDYGSKTVVLYKNIESSVPKLKFCDIKGPDESEIESPLTKGMMIMKRSSDTKKPFKPKLATKQTSVEDKKSGLSLEEREEAYRLARARIFNNANTSGTDSSPNQGGFEFERDTDSEASLQFRDDLMEDKESGLRTKIFNQTREDTNSTQYTPSSRV</sequence>
<dbReference type="SUPFAM" id="SSF82708">
    <property type="entry name" value="R3H domain"/>
    <property type="match status" value="1"/>
</dbReference>
<proteinExistence type="predicted"/>
<keyword evidence="4" id="KW-1185">Reference proteome</keyword>
<dbReference type="AlphaFoldDB" id="A0A137NWH6"/>